<dbReference type="SUPFAM" id="SSF46785">
    <property type="entry name" value="Winged helix' DNA-binding domain"/>
    <property type="match status" value="1"/>
</dbReference>
<evidence type="ECO:0000256" key="2">
    <source>
        <dbReference type="ARBA" id="ARBA00023125"/>
    </source>
</evidence>
<dbReference type="PANTHER" id="PTHR43537:SF5">
    <property type="entry name" value="UXU OPERON TRANSCRIPTIONAL REGULATOR"/>
    <property type="match status" value="1"/>
</dbReference>
<evidence type="ECO:0000313" key="6">
    <source>
        <dbReference type="Proteomes" id="UP000199205"/>
    </source>
</evidence>
<evidence type="ECO:0000259" key="4">
    <source>
        <dbReference type="PROSITE" id="PS50949"/>
    </source>
</evidence>
<feature type="domain" description="HTH gntR-type" evidence="4">
    <location>
        <begin position="38"/>
        <end position="106"/>
    </location>
</feature>
<dbReference type="Proteomes" id="UP000199205">
    <property type="component" value="Unassembled WGS sequence"/>
</dbReference>
<dbReference type="InterPro" id="IPR036390">
    <property type="entry name" value="WH_DNA-bd_sf"/>
</dbReference>
<dbReference type="Pfam" id="PF00392">
    <property type="entry name" value="GntR"/>
    <property type="match status" value="1"/>
</dbReference>
<evidence type="ECO:0000313" key="5">
    <source>
        <dbReference type="EMBL" id="SCB44046.1"/>
    </source>
</evidence>
<protein>
    <submittedName>
        <fullName evidence="5">DNA-binding transcriptional regulator, FadR family</fullName>
    </submittedName>
</protein>
<dbReference type="Pfam" id="PF07729">
    <property type="entry name" value="FCD"/>
    <property type="match status" value="1"/>
</dbReference>
<organism evidence="5 6">
    <name type="scientific">Rhizobium lusitanum</name>
    <dbReference type="NCBI Taxonomy" id="293958"/>
    <lineage>
        <taxon>Bacteria</taxon>
        <taxon>Pseudomonadati</taxon>
        <taxon>Pseudomonadota</taxon>
        <taxon>Alphaproteobacteria</taxon>
        <taxon>Hyphomicrobiales</taxon>
        <taxon>Rhizobiaceae</taxon>
        <taxon>Rhizobium/Agrobacterium group</taxon>
        <taxon>Rhizobium</taxon>
    </lineage>
</organism>
<reference evidence="5 6" key="1">
    <citation type="submission" date="2016-08" db="EMBL/GenBank/DDBJ databases">
        <authorList>
            <person name="Seilhamer J.J."/>
        </authorList>
    </citation>
    <scope>NUCLEOTIDE SEQUENCE [LARGE SCALE GENOMIC DNA]</scope>
    <source>
        <strain evidence="5 6">P1-7</strain>
    </source>
</reference>
<dbReference type="InterPro" id="IPR036388">
    <property type="entry name" value="WH-like_DNA-bd_sf"/>
</dbReference>
<dbReference type="EMBL" id="FMAF01000018">
    <property type="protein sequence ID" value="SCB44046.1"/>
    <property type="molecule type" value="Genomic_DNA"/>
</dbReference>
<sequence>MPNTEKFGLPEKEIDLMADVRPIYRPMIKTMLTPLPSIDRTQQVIDALSTFIESSKLRAGDRLPTERELMAALSVGRSTIREVLTYFQALGVMETRKGSGTYLLKPVSKGTIHMPLSLDPPHLRDALLQTLEVRRGIECEAGMVAARKRTSEDIVIIEQKLNEMERVHMAKGTSGPEDLAFHLAVYDATHNPLFKQLLEQMRETFERFWSHPFDRQDFARRSFPFHRTLFNAIVDQDPEAARAETLKILDVVEEDIKEMSK</sequence>
<evidence type="ECO:0000256" key="1">
    <source>
        <dbReference type="ARBA" id="ARBA00023015"/>
    </source>
</evidence>
<dbReference type="GO" id="GO:0003700">
    <property type="term" value="F:DNA-binding transcription factor activity"/>
    <property type="evidence" value="ECO:0007669"/>
    <property type="project" value="InterPro"/>
</dbReference>
<dbReference type="SMART" id="SM00895">
    <property type="entry name" value="FCD"/>
    <property type="match status" value="1"/>
</dbReference>
<dbReference type="Gene3D" id="1.20.120.530">
    <property type="entry name" value="GntR ligand-binding domain-like"/>
    <property type="match status" value="1"/>
</dbReference>
<gene>
    <name evidence="5" type="ORF">GA0061101_11844</name>
</gene>
<keyword evidence="3" id="KW-0804">Transcription</keyword>
<dbReference type="GO" id="GO:0003677">
    <property type="term" value="F:DNA binding"/>
    <property type="evidence" value="ECO:0007669"/>
    <property type="project" value="UniProtKB-KW"/>
</dbReference>
<dbReference type="AlphaFoldDB" id="A0A1C3WW03"/>
<name>A0A1C3WW03_9HYPH</name>
<proteinExistence type="predicted"/>
<dbReference type="Gene3D" id="1.10.10.10">
    <property type="entry name" value="Winged helix-like DNA-binding domain superfamily/Winged helix DNA-binding domain"/>
    <property type="match status" value="1"/>
</dbReference>
<dbReference type="SMART" id="SM00345">
    <property type="entry name" value="HTH_GNTR"/>
    <property type="match status" value="1"/>
</dbReference>
<dbReference type="CDD" id="cd07377">
    <property type="entry name" value="WHTH_GntR"/>
    <property type="match status" value="1"/>
</dbReference>
<dbReference type="InterPro" id="IPR008920">
    <property type="entry name" value="TF_FadR/GntR_C"/>
</dbReference>
<keyword evidence="2 5" id="KW-0238">DNA-binding</keyword>
<dbReference type="PANTHER" id="PTHR43537">
    <property type="entry name" value="TRANSCRIPTIONAL REGULATOR, GNTR FAMILY"/>
    <property type="match status" value="1"/>
</dbReference>
<keyword evidence="1" id="KW-0805">Transcription regulation</keyword>
<evidence type="ECO:0000256" key="3">
    <source>
        <dbReference type="ARBA" id="ARBA00023163"/>
    </source>
</evidence>
<dbReference type="InterPro" id="IPR011711">
    <property type="entry name" value="GntR_C"/>
</dbReference>
<dbReference type="InterPro" id="IPR000524">
    <property type="entry name" value="Tscrpt_reg_HTH_GntR"/>
</dbReference>
<accession>A0A1C3WW03</accession>
<dbReference type="SUPFAM" id="SSF48008">
    <property type="entry name" value="GntR ligand-binding domain-like"/>
    <property type="match status" value="1"/>
</dbReference>
<dbReference type="PROSITE" id="PS50949">
    <property type="entry name" value="HTH_GNTR"/>
    <property type="match status" value="1"/>
</dbReference>
<dbReference type="PRINTS" id="PR00035">
    <property type="entry name" value="HTHGNTR"/>
</dbReference>